<dbReference type="WBParaSite" id="ACRNAN_scaffold18215.g32191.t1">
    <property type="protein sequence ID" value="ACRNAN_scaffold18215.g32191.t1"/>
    <property type="gene ID" value="ACRNAN_scaffold18215.g32191"/>
</dbReference>
<dbReference type="AlphaFoldDB" id="A0A914D5Q8"/>
<reference evidence="2" key="1">
    <citation type="submission" date="2022-11" db="UniProtKB">
        <authorList>
            <consortium name="WormBaseParasite"/>
        </authorList>
    </citation>
    <scope>IDENTIFICATION</scope>
</reference>
<name>A0A914D5Q8_9BILA</name>
<sequence>MRIIVSTAFGKLLHDFELDFIPFSSDYGIEQLRWSKPEIFNLVEEVTTFPEPWPMPLCCSKVIDSL</sequence>
<organism evidence="1 2">
    <name type="scientific">Acrobeloides nanus</name>
    <dbReference type="NCBI Taxonomy" id="290746"/>
    <lineage>
        <taxon>Eukaryota</taxon>
        <taxon>Metazoa</taxon>
        <taxon>Ecdysozoa</taxon>
        <taxon>Nematoda</taxon>
        <taxon>Chromadorea</taxon>
        <taxon>Rhabditida</taxon>
        <taxon>Tylenchina</taxon>
        <taxon>Cephalobomorpha</taxon>
        <taxon>Cephaloboidea</taxon>
        <taxon>Cephalobidae</taxon>
        <taxon>Acrobeloides</taxon>
    </lineage>
</organism>
<keyword evidence="1" id="KW-1185">Reference proteome</keyword>
<proteinExistence type="predicted"/>
<evidence type="ECO:0000313" key="2">
    <source>
        <dbReference type="WBParaSite" id="ACRNAN_scaffold18215.g32191.t1"/>
    </source>
</evidence>
<evidence type="ECO:0000313" key="1">
    <source>
        <dbReference type="Proteomes" id="UP000887540"/>
    </source>
</evidence>
<dbReference type="Proteomes" id="UP000887540">
    <property type="component" value="Unplaced"/>
</dbReference>
<protein>
    <submittedName>
        <fullName evidence="2">Uncharacterized protein</fullName>
    </submittedName>
</protein>
<accession>A0A914D5Q8</accession>